<dbReference type="Proteomes" id="UP000005615">
    <property type="component" value="Unassembled WGS sequence"/>
</dbReference>
<name>F3L5U6_9GAMM</name>
<dbReference type="AlphaFoldDB" id="F3L5U6"/>
<feature type="domain" description="Flagella basal body P-ring formation protein FlgA SAF" evidence="1">
    <location>
        <begin position="194"/>
        <end position="313"/>
    </location>
</feature>
<keyword evidence="2" id="KW-0966">Cell projection</keyword>
<proteinExistence type="predicted"/>
<keyword evidence="2" id="KW-0282">Flagellum</keyword>
<evidence type="ECO:0000313" key="2">
    <source>
        <dbReference type="EMBL" id="EGG28301.1"/>
    </source>
</evidence>
<dbReference type="InterPro" id="IPR039246">
    <property type="entry name" value="Flagellar_FlgA"/>
</dbReference>
<dbReference type="STRING" id="2518989.IMCC3088_495"/>
<keyword evidence="2" id="KW-0969">Cilium</keyword>
<dbReference type="NCBIfam" id="TIGR03170">
    <property type="entry name" value="flgA_cterm"/>
    <property type="match status" value="1"/>
</dbReference>
<evidence type="ECO:0000313" key="3">
    <source>
        <dbReference type="Proteomes" id="UP000005615"/>
    </source>
</evidence>
<dbReference type="PANTHER" id="PTHR36307">
    <property type="entry name" value="FLAGELLA BASAL BODY P-RING FORMATION PROTEIN FLGA"/>
    <property type="match status" value="1"/>
</dbReference>
<dbReference type="Pfam" id="PF13144">
    <property type="entry name" value="ChapFlgA"/>
    <property type="match status" value="1"/>
</dbReference>
<gene>
    <name evidence="2" type="ORF">IMCC3088_495</name>
</gene>
<protein>
    <submittedName>
        <fullName evidence="2">Flagellar protein</fullName>
    </submittedName>
</protein>
<comment type="caution">
    <text evidence="2">The sequence shown here is derived from an EMBL/GenBank/DDBJ whole genome shotgun (WGS) entry which is preliminary data.</text>
</comment>
<sequence>MKTAMADDCVNRIRGLLTLVLLVLASPHLLATQLDQVTLKKELEEQLIRTAAELTGAKASNIEALIWDNRLKIIDCEEEYLITFPFSDGVTAKVVCPENSWSIFTRIKIHNSEFGFRYLRNLSEGDTLSRGDVERQAINHKLKGDMVTHIADVIGRSLKRSVKASNVVMVEDYEEIGFSGAAKDDDRSATETYVLISNGSITRGQRLSPELFTPTIQTEQAPKDALLQGVEVKHLETTRDLTSGEYLRKSNTKPTLAVRKGEILTLSIVRGMISITAQVRASEGGKIGEVIELENIDSGNLVLGMVVDIGKVELLN</sequence>
<dbReference type="PANTHER" id="PTHR36307:SF1">
    <property type="entry name" value="FLAGELLA BASAL BODY P-RING FORMATION PROTEIN FLGA"/>
    <property type="match status" value="1"/>
</dbReference>
<dbReference type="Gene3D" id="2.30.30.760">
    <property type="match status" value="1"/>
</dbReference>
<reference evidence="2 3" key="1">
    <citation type="journal article" date="2011" name="J. Bacteriol.">
        <title>Genome sequence of strain IMCC3088, a proteorhodopsin-containing marine bacterium belonging to the OM60/NOR5 clade.</title>
        <authorList>
            <person name="Jang Y."/>
            <person name="Oh H.M."/>
            <person name="Kang I."/>
            <person name="Lee K."/>
            <person name="Yang S.J."/>
            <person name="Cho J.C."/>
        </authorList>
    </citation>
    <scope>NUCLEOTIDE SEQUENCE [LARGE SCALE GENOMIC DNA]</scope>
    <source>
        <strain evidence="2 3">IMCC3088</strain>
    </source>
</reference>
<dbReference type="CDD" id="cd11614">
    <property type="entry name" value="SAF_CpaB_FlgA_like"/>
    <property type="match status" value="1"/>
</dbReference>
<accession>F3L5U6</accession>
<evidence type="ECO:0000259" key="1">
    <source>
        <dbReference type="Pfam" id="PF13144"/>
    </source>
</evidence>
<keyword evidence="3" id="KW-1185">Reference proteome</keyword>
<dbReference type="GO" id="GO:0044780">
    <property type="term" value="P:bacterial-type flagellum assembly"/>
    <property type="evidence" value="ECO:0007669"/>
    <property type="project" value="InterPro"/>
</dbReference>
<dbReference type="EMBL" id="AEIG01000134">
    <property type="protein sequence ID" value="EGG28301.1"/>
    <property type="molecule type" value="Genomic_DNA"/>
</dbReference>
<dbReference type="InterPro" id="IPR017585">
    <property type="entry name" value="SAF_FlgA"/>
</dbReference>
<organism evidence="2 3">
    <name type="scientific">Aequoribacter fuscus</name>
    <dbReference type="NCBI Taxonomy" id="2518989"/>
    <lineage>
        <taxon>Bacteria</taxon>
        <taxon>Pseudomonadati</taxon>
        <taxon>Pseudomonadota</taxon>
        <taxon>Gammaproteobacteria</taxon>
        <taxon>Cellvibrionales</taxon>
        <taxon>Halieaceae</taxon>
        <taxon>Aequoribacter</taxon>
    </lineage>
</organism>